<evidence type="ECO:0000256" key="8">
    <source>
        <dbReference type="ARBA" id="ARBA00022741"/>
    </source>
</evidence>
<keyword evidence="10" id="KW-0067">ATP-binding</keyword>
<dbReference type="InterPro" id="IPR003660">
    <property type="entry name" value="HAMP_dom"/>
</dbReference>
<comment type="caution">
    <text evidence="17">The sequence shown here is derived from an EMBL/GenBank/DDBJ whole genome shotgun (WGS) entry which is preliminary data.</text>
</comment>
<dbReference type="InterPro" id="IPR004358">
    <property type="entry name" value="Sig_transdc_His_kin-like_C"/>
</dbReference>
<dbReference type="GO" id="GO:0005524">
    <property type="term" value="F:ATP binding"/>
    <property type="evidence" value="ECO:0007669"/>
    <property type="project" value="UniProtKB-KW"/>
</dbReference>
<feature type="transmembrane region" description="Helical" evidence="14">
    <location>
        <begin position="6"/>
        <end position="28"/>
    </location>
</feature>
<reference evidence="17" key="1">
    <citation type="journal article" date="2020" name="mSystems">
        <title>Genome- and Community-Level Interaction Insights into Carbon Utilization and Element Cycling Functions of Hydrothermarchaeota in Hydrothermal Sediment.</title>
        <authorList>
            <person name="Zhou Z."/>
            <person name="Liu Y."/>
            <person name="Xu W."/>
            <person name="Pan J."/>
            <person name="Luo Z.H."/>
            <person name="Li M."/>
        </authorList>
    </citation>
    <scope>NUCLEOTIDE SEQUENCE [LARGE SCALE GENOMIC DNA]</scope>
    <source>
        <strain evidence="17">HyVt-93</strain>
    </source>
</reference>
<evidence type="ECO:0000259" key="16">
    <source>
        <dbReference type="PROSITE" id="PS50885"/>
    </source>
</evidence>
<dbReference type="CDD" id="cd00082">
    <property type="entry name" value="HisKA"/>
    <property type="match status" value="1"/>
</dbReference>
<proteinExistence type="predicted"/>
<dbReference type="Proteomes" id="UP000886217">
    <property type="component" value="Unassembled WGS sequence"/>
</dbReference>
<dbReference type="PANTHER" id="PTHR45528">
    <property type="entry name" value="SENSOR HISTIDINE KINASE CPXA"/>
    <property type="match status" value="1"/>
</dbReference>
<dbReference type="GO" id="GO:0005886">
    <property type="term" value="C:plasma membrane"/>
    <property type="evidence" value="ECO:0007669"/>
    <property type="project" value="UniProtKB-SubCell"/>
</dbReference>
<keyword evidence="7 14" id="KW-0812">Transmembrane</keyword>
<comment type="catalytic activity">
    <reaction evidence="1">
        <text>ATP + protein L-histidine = ADP + protein N-phospho-L-histidine.</text>
        <dbReference type="EC" id="2.7.13.3"/>
    </reaction>
</comment>
<evidence type="ECO:0000256" key="4">
    <source>
        <dbReference type="ARBA" id="ARBA00022475"/>
    </source>
</evidence>
<evidence type="ECO:0000256" key="9">
    <source>
        <dbReference type="ARBA" id="ARBA00022777"/>
    </source>
</evidence>
<keyword evidence="12" id="KW-0902">Two-component regulatory system</keyword>
<evidence type="ECO:0000256" key="10">
    <source>
        <dbReference type="ARBA" id="ARBA00022840"/>
    </source>
</evidence>
<name>A0A7C5JVP5_THELI</name>
<dbReference type="InterPro" id="IPR036890">
    <property type="entry name" value="HATPase_C_sf"/>
</dbReference>
<feature type="transmembrane region" description="Helical" evidence="14">
    <location>
        <begin position="154"/>
        <end position="173"/>
    </location>
</feature>
<evidence type="ECO:0000256" key="2">
    <source>
        <dbReference type="ARBA" id="ARBA00004651"/>
    </source>
</evidence>
<evidence type="ECO:0000256" key="12">
    <source>
        <dbReference type="ARBA" id="ARBA00023012"/>
    </source>
</evidence>
<feature type="domain" description="HAMP" evidence="16">
    <location>
        <begin position="175"/>
        <end position="230"/>
    </location>
</feature>
<dbReference type="SMART" id="SM00304">
    <property type="entry name" value="HAMP"/>
    <property type="match status" value="1"/>
</dbReference>
<dbReference type="EMBL" id="DRTU01000014">
    <property type="protein sequence ID" value="HHH99914.1"/>
    <property type="molecule type" value="Genomic_DNA"/>
</dbReference>
<dbReference type="InterPro" id="IPR050398">
    <property type="entry name" value="HssS/ArlS-like"/>
</dbReference>
<gene>
    <name evidence="17" type="ORF">ENL40_00285</name>
</gene>
<dbReference type="PRINTS" id="PR00344">
    <property type="entry name" value="BCTRLSENSOR"/>
</dbReference>
<dbReference type="AlphaFoldDB" id="A0A7C5JVP5"/>
<dbReference type="Gene3D" id="3.30.565.10">
    <property type="entry name" value="Histidine kinase-like ATPase, C-terminal domain"/>
    <property type="match status" value="1"/>
</dbReference>
<evidence type="ECO:0000256" key="5">
    <source>
        <dbReference type="ARBA" id="ARBA00022553"/>
    </source>
</evidence>
<dbReference type="PROSITE" id="PS50885">
    <property type="entry name" value="HAMP"/>
    <property type="match status" value="1"/>
</dbReference>
<organism evidence="17">
    <name type="scientific">Thermococcus litoralis</name>
    <dbReference type="NCBI Taxonomy" id="2265"/>
    <lineage>
        <taxon>Archaea</taxon>
        <taxon>Methanobacteriati</taxon>
        <taxon>Methanobacteriota</taxon>
        <taxon>Thermococci</taxon>
        <taxon>Thermococcales</taxon>
        <taxon>Thermococcaceae</taxon>
        <taxon>Thermococcus</taxon>
    </lineage>
</organism>
<dbReference type="SUPFAM" id="SSF55874">
    <property type="entry name" value="ATPase domain of HSP90 chaperone/DNA topoisomerase II/histidine kinase"/>
    <property type="match status" value="1"/>
</dbReference>
<protein>
    <recommendedName>
        <fullName evidence="3">histidine kinase</fullName>
        <ecNumber evidence="3">2.7.13.3</ecNumber>
    </recommendedName>
</protein>
<keyword evidence="13 14" id="KW-0472">Membrane</keyword>
<evidence type="ECO:0000256" key="11">
    <source>
        <dbReference type="ARBA" id="ARBA00022989"/>
    </source>
</evidence>
<dbReference type="InterPro" id="IPR003594">
    <property type="entry name" value="HATPase_dom"/>
</dbReference>
<dbReference type="GO" id="GO:0000155">
    <property type="term" value="F:phosphorelay sensor kinase activity"/>
    <property type="evidence" value="ECO:0007669"/>
    <property type="project" value="InterPro"/>
</dbReference>
<dbReference type="InterPro" id="IPR036097">
    <property type="entry name" value="HisK_dim/P_sf"/>
</dbReference>
<dbReference type="PROSITE" id="PS50109">
    <property type="entry name" value="HIS_KIN"/>
    <property type="match status" value="1"/>
</dbReference>
<dbReference type="SMART" id="SM00388">
    <property type="entry name" value="HisKA"/>
    <property type="match status" value="1"/>
</dbReference>
<dbReference type="SUPFAM" id="SSF47384">
    <property type="entry name" value="Homodimeric domain of signal transducing histidine kinase"/>
    <property type="match status" value="1"/>
</dbReference>
<dbReference type="InterPro" id="IPR005467">
    <property type="entry name" value="His_kinase_dom"/>
</dbReference>
<keyword evidence="11 14" id="KW-1133">Transmembrane helix</keyword>
<comment type="subcellular location">
    <subcellularLocation>
        <location evidence="2">Cell membrane</location>
        <topology evidence="2">Multi-pass membrane protein</topology>
    </subcellularLocation>
</comment>
<dbReference type="CDD" id="cd06225">
    <property type="entry name" value="HAMP"/>
    <property type="match status" value="1"/>
</dbReference>
<keyword evidence="8" id="KW-0547">Nucleotide-binding</keyword>
<evidence type="ECO:0000313" key="17">
    <source>
        <dbReference type="EMBL" id="HHH99914.1"/>
    </source>
</evidence>
<evidence type="ECO:0000256" key="3">
    <source>
        <dbReference type="ARBA" id="ARBA00012438"/>
    </source>
</evidence>
<evidence type="ECO:0000256" key="6">
    <source>
        <dbReference type="ARBA" id="ARBA00022679"/>
    </source>
</evidence>
<dbReference type="Gene3D" id="6.10.340.10">
    <property type="match status" value="1"/>
</dbReference>
<keyword evidence="4" id="KW-1003">Cell membrane</keyword>
<evidence type="ECO:0000259" key="15">
    <source>
        <dbReference type="PROSITE" id="PS50109"/>
    </source>
</evidence>
<dbReference type="SUPFAM" id="SSF158472">
    <property type="entry name" value="HAMP domain-like"/>
    <property type="match status" value="1"/>
</dbReference>
<keyword evidence="5" id="KW-0597">Phosphoprotein</keyword>
<evidence type="ECO:0000256" key="14">
    <source>
        <dbReference type="SAM" id="Phobius"/>
    </source>
</evidence>
<evidence type="ECO:0000256" key="7">
    <source>
        <dbReference type="ARBA" id="ARBA00022692"/>
    </source>
</evidence>
<evidence type="ECO:0000256" key="13">
    <source>
        <dbReference type="ARBA" id="ARBA00023136"/>
    </source>
</evidence>
<dbReference type="SMART" id="SM00387">
    <property type="entry name" value="HATPase_c"/>
    <property type="match status" value="1"/>
</dbReference>
<feature type="domain" description="Histidine kinase" evidence="15">
    <location>
        <begin position="238"/>
        <end position="453"/>
    </location>
</feature>
<sequence length="454" mass="51297">MFKTIFMWFLFGMLVVITVSASLTIFMAREGIILTGREDILSAALESHGLRCLEIYQERGPMSLREELRKIADETGLFIHILDERGNPLLPYPRSRKLKELWFEAKKSGQEIINRRDFVAIFKGITAGDGRNYILVGILPKRPLFPGFIRNPKVLAVLVVGFIASVMLLAYVLTRHITDPILELSQAAKAVTEGDFSIRVGEKIKKRRDEIGQLGRVFDEMTCYVNELLEAQNRLLRDISHELRSPLARLMVALELVRKGLPEHNQKLLDRVEKEASTLGEMIGQILSVSRLEQEMGKKSFSEDDLVQFVRSIIDDSKIEAEKDGKVMTLHSQVDRLVVTMKPSMLRSAIENVLRNAIRFSPKGGEILIYIEKEENLAKVTIRDHGQGVPEEDTEKLFRPFYRVESSRDRQKGGVGLGLAIAKRALEYHGGWIEATNAPGGGLMVTMWLPLCKG</sequence>
<dbReference type="Pfam" id="PF00512">
    <property type="entry name" value="HisKA"/>
    <property type="match status" value="1"/>
</dbReference>
<dbReference type="FunFam" id="3.30.565.10:FF:000006">
    <property type="entry name" value="Sensor histidine kinase WalK"/>
    <property type="match status" value="1"/>
</dbReference>
<keyword evidence="9" id="KW-0418">Kinase</keyword>
<dbReference type="PANTHER" id="PTHR45528:SF1">
    <property type="entry name" value="SENSOR HISTIDINE KINASE CPXA"/>
    <property type="match status" value="1"/>
</dbReference>
<dbReference type="Gene3D" id="1.10.287.130">
    <property type="match status" value="1"/>
</dbReference>
<dbReference type="InterPro" id="IPR003661">
    <property type="entry name" value="HisK_dim/P_dom"/>
</dbReference>
<accession>A0A7C5JVP5</accession>
<dbReference type="Pfam" id="PF02518">
    <property type="entry name" value="HATPase_c"/>
    <property type="match status" value="1"/>
</dbReference>
<dbReference type="EC" id="2.7.13.3" evidence="3"/>
<evidence type="ECO:0000256" key="1">
    <source>
        <dbReference type="ARBA" id="ARBA00000085"/>
    </source>
</evidence>
<keyword evidence="6" id="KW-0808">Transferase</keyword>
<dbReference type="Pfam" id="PF00672">
    <property type="entry name" value="HAMP"/>
    <property type="match status" value="1"/>
</dbReference>